<evidence type="ECO:0000313" key="3">
    <source>
        <dbReference type="Proteomes" id="UP000050761"/>
    </source>
</evidence>
<feature type="compositionally biased region" description="Basic and acidic residues" evidence="1">
    <location>
        <begin position="1"/>
        <end position="20"/>
    </location>
</feature>
<organism evidence="3 4">
    <name type="scientific">Heligmosomoides polygyrus</name>
    <name type="common">Parasitic roundworm</name>
    <dbReference type="NCBI Taxonomy" id="6339"/>
    <lineage>
        <taxon>Eukaryota</taxon>
        <taxon>Metazoa</taxon>
        <taxon>Ecdysozoa</taxon>
        <taxon>Nematoda</taxon>
        <taxon>Chromadorea</taxon>
        <taxon>Rhabditida</taxon>
        <taxon>Rhabditina</taxon>
        <taxon>Rhabditomorpha</taxon>
        <taxon>Strongyloidea</taxon>
        <taxon>Heligmosomidae</taxon>
        <taxon>Heligmosomoides</taxon>
    </lineage>
</organism>
<accession>A0A183G384</accession>
<sequence>MNYEVRSEEERSKEEKKEEAPFSYPEDLVLSDESGDEERGGVEQPGNVNRCEKGKKPALGELNDDG</sequence>
<keyword evidence="3" id="KW-1185">Reference proteome</keyword>
<accession>A0A3P7ZR58</accession>
<reference evidence="2 3" key="1">
    <citation type="submission" date="2018-11" db="EMBL/GenBank/DDBJ databases">
        <authorList>
            <consortium name="Pathogen Informatics"/>
        </authorList>
    </citation>
    <scope>NUCLEOTIDE SEQUENCE [LARGE SCALE GENOMIC DNA]</scope>
</reference>
<protein>
    <submittedName>
        <fullName evidence="4">TCF3 fusion partner</fullName>
    </submittedName>
</protein>
<evidence type="ECO:0000313" key="4">
    <source>
        <dbReference type="WBParaSite" id="HPBE_0001584801-mRNA-1"/>
    </source>
</evidence>
<dbReference type="EMBL" id="UZAH01029081">
    <property type="protein sequence ID" value="VDP04137.1"/>
    <property type="molecule type" value="Genomic_DNA"/>
</dbReference>
<dbReference type="AlphaFoldDB" id="A0A183G384"/>
<dbReference type="WBParaSite" id="HPBE_0001584801-mRNA-1">
    <property type="protein sequence ID" value="HPBE_0001584801-mRNA-1"/>
    <property type="gene ID" value="HPBE_0001584801"/>
</dbReference>
<reference evidence="4" key="2">
    <citation type="submission" date="2019-09" db="UniProtKB">
        <authorList>
            <consortium name="WormBaseParasite"/>
        </authorList>
    </citation>
    <scope>IDENTIFICATION</scope>
</reference>
<feature type="region of interest" description="Disordered" evidence="1">
    <location>
        <begin position="1"/>
        <end position="66"/>
    </location>
</feature>
<evidence type="ECO:0000256" key="1">
    <source>
        <dbReference type="SAM" id="MobiDB-lite"/>
    </source>
</evidence>
<name>A0A183G384_HELPZ</name>
<evidence type="ECO:0000313" key="2">
    <source>
        <dbReference type="EMBL" id="VDP04137.1"/>
    </source>
</evidence>
<proteinExistence type="predicted"/>
<dbReference type="Proteomes" id="UP000050761">
    <property type="component" value="Unassembled WGS sequence"/>
</dbReference>
<gene>
    <name evidence="2" type="ORF">HPBE_LOCUS15847</name>
</gene>